<feature type="active site" evidence="7">
    <location>
        <position position="124"/>
    </location>
</feature>
<organism evidence="10 11">
    <name type="scientific">Caproicibacterium amylolyticum</name>
    <dbReference type="NCBI Taxonomy" id="2766537"/>
    <lineage>
        <taxon>Bacteria</taxon>
        <taxon>Bacillati</taxon>
        <taxon>Bacillota</taxon>
        <taxon>Clostridia</taxon>
        <taxon>Eubacteriales</taxon>
        <taxon>Oscillospiraceae</taxon>
        <taxon>Caproicibacterium</taxon>
    </lineage>
</organism>
<dbReference type="Pfam" id="PF00768">
    <property type="entry name" value="Peptidase_S11"/>
    <property type="match status" value="1"/>
</dbReference>
<evidence type="ECO:0000259" key="9">
    <source>
        <dbReference type="Pfam" id="PF00768"/>
    </source>
</evidence>
<evidence type="ECO:0000256" key="2">
    <source>
        <dbReference type="ARBA" id="ARBA00022729"/>
    </source>
</evidence>
<keyword evidence="3" id="KW-0378">Hydrolase</keyword>
<keyword evidence="5" id="KW-0573">Peptidoglycan synthesis</keyword>
<comment type="similarity">
    <text evidence="1 8">Belongs to the peptidase S11 family.</text>
</comment>
<gene>
    <name evidence="10" type="ORF">H6X83_13055</name>
</gene>
<dbReference type="AlphaFoldDB" id="A0A7G9WGM0"/>
<dbReference type="InterPro" id="IPR018044">
    <property type="entry name" value="Peptidase_S11"/>
</dbReference>
<dbReference type="SUPFAM" id="SSF56601">
    <property type="entry name" value="beta-lactamase/transpeptidase-like"/>
    <property type="match status" value="1"/>
</dbReference>
<dbReference type="EMBL" id="CP060696">
    <property type="protein sequence ID" value="QNO17832.1"/>
    <property type="molecule type" value="Genomic_DNA"/>
</dbReference>
<feature type="domain" description="Peptidase S11 D-alanyl-D-alanine carboxypeptidase A N-terminal" evidence="9">
    <location>
        <begin position="34"/>
        <end position="171"/>
    </location>
</feature>
<dbReference type="Proteomes" id="UP000516046">
    <property type="component" value="Chromosome"/>
</dbReference>
<keyword evidence="10" id="KW-0645">Protease</keyword>
<evidence type="ECO:0000256" key="6">
    <source>
        <dbReference type="ARBA" id="ARBA00023316"/>
    </source>
</evidence>
<protein>
    <submittedName>
        <fullName evidence="10">D-alanyl-D-alanine carboxypeptidase</fullName>
    </submittedName>
</protein>
<keyword evidence="10" id="KW-0121">Carboxypeptidase</keyword>
<feature type="active site" description="Acyl-ester intermediate" evidence="7">
    <location>
        <position position="64"/>
    </location>
</feature>
<sequence length="171" mass="18586">MVGSDSHCAIYSKAITLPVPKLSQESKPSVSFKVLKSNNAILVRKSDGQIFMEKYANQKIYLASITKIMAVTIALQKLPLPNQRITLTSDVFDQMEKAGASTAGFHPGEWVRSVDLMYGALLPSGGECAIGLAKAVSGSESSFAELMNRKAQKIEMKHTHFVNSTGLHDKN</sequence>
<evidence type="ECO:0000313" key="11">
    <source>
        <dbReference type="Proteomes" id="UP000516046"/>
    </source>
</evidence>
<dbReference type="InterPro" id="IPR001967">
    <property type="entry name" value="Peptidase_S11_N"/>
</dbReference>
<dbReference type="PANTHER" id="PTHR21581:SF26">
    <property type="entry name" value="D-ALANYL-D-ALANINE ENDOPEPTIDASE"/>
    <property type="match status" value="1"/>
</dbReference>
<name>A0A7G9WGM0_9FIRM</name>
<evidence type="ECO:0000256" key="1">
    <source>
        <dbReference type="ARBA" id="ARBA00007164"/>
    </source>
</evidence>
<reference evidence="10 11" key="1">
    <citation type="submission" date="2020-08" db="EMBL/GenBank/DDBJ databases">
        <authorList>
            <person name="Ren C."/>
            <person name="Gu Y."/>
            <person name="Xu Y."/>
        </authorList>
    </citation>
    <scope>NUCLEOTIDE SEQUENCE [LARGE SCALE GENOMIC DNA]</scope>
    <source>
        <strain evidence="10 11">LBM18003</strain>
    </source>
</reference>
<evidence type="ECO:0000313" key="10">
    <source>
        <dbReference type="EMBL" id="QNO17832.1"/>
    </source>
</evidence>
<evidence type="ECO:0000256" key="4">
    <source>
        <dbReference type="ARBA" id="ARBA00022960"/>
    </source>
</evidence>
<dbReference type="KEGG" id="caml:H6X83_13055"/>
<evidence type="ECO:0000256" key="5">
    <source>
        <dbReference type="ARBA" id="ARBA00022984"/>
    </source>
</evidence>
<accession>A0A7G9WGM0</accession>
<dbReference type="PANTHER" id="PTHR21581">
    <property type="entry name" value="D-ALANYL-D-ALANINE CARBOXYPEPTIDASE"/>
    <property type="match status" value="1"/>
</dbReference>
<dbReference type="PRINTS" id="PR00725">
    <property type="entry name" value="DADACBPTASE1"/>
</dbReference>
<feature type="active site" description="Proton acceptor" evidence="7">
    <location>
        <position position="67"/>
    </location>
</feature>
<dbReference type="GO" id="GO:0071555">
    <property type="term" value="P:cell wall organization"/>
    <property type="evidence" value="ECO:0007669"/>
    <property type="project" value="UniProtKB-KW"/>
</dbReference>
<dbReference type="GO" id="GO:0006508">
    <property type="term" value="P:proteolysis"/>
    <property type="evidence" value="ECO:0007669"/>
    <property type="project" value="InterPro"/>
</dbReference>
<evidence type="ECO:0000256" key="8">
    <source>
        <dbReference type="RuleBase" id="RU004016"/>
    </source>
</evidence>
<dbReference type="GO" id="GO:0009252">
    <property type="term" value="P:peptidoglycan biosynthetic process"/>
    <property type="evidence" value="ECO:0007669"/>
    <property type="project" value="UniProtKB-KW"/>
</dbReference>
<keyword evidence="4" id="KW-0133">Cell shape</keyword>
<keyword evidence="11" id="KW-1185">Reference proteome</keyword>
<evidence type="ECO:0000256" key="3">
    <source>
        <dbReference type="ARBA" id="ARBA00022801"/>
    </source>
</evidence>
<dbReference type="GO" id="GO:0008360">
    <property type="term" value="P:regulation of cell shape"/>
    <property type="evidence" value="ECO:0007669"/>
    <property type="project" value="UniProtKB-KW"/>
</dbReference>
<evidence type="ECO:0000256" key="7">
    <source>
        <dbReference type="PIRSR" id="PIRSR618044-1"/>
    </source>
</evidence>
<keyword evidence="6" id="KW-0961">Cell wall biogenesis/degradation</keyword>
<dbReference type="GO" id="GO:0009002">
    <property type="term" value="F:serine-type D-Ala-D-Ala carboxypeptidase activity"/>
    <property type="evidence" value="ECO:0007669"/>
    <property type="project" value="InterPro"/>
</dbReference>
<dbReference type="InterPro" id="IPR012338">
    <property type="entry name" value="Beta-lactam/transpept-like"/>
</dbReference>
<proteinExistence type="inferred from homology"/>
<keyword evidence="2" id="KW-0732">Signal</keyword>
<dbReference type="Gene3D" id="3.40.710.10">
    <property type="entry name" value="DD-peptidase/beta-lactamase superfamily"/>
    <property type="match status" value="1"/>
</dbReference>